<evidence type="ECO:0000256" key="5">
    <source>
        <dbReference type="ARBA" id="ARBA00023002"/>
    </source>
</evidence>
<feature type="transmembrane region" description="Helical" evidence="8">
    <location>
        <begin position="98"/>
        <end position="121"/>
    </location>
</feature>
<dbReference type="Pfam" id="PF08030">
    <property type="entry name" value="NAD_binding_6"/>
    <property type="match status" value="1"/>
</dbReference>
<feature type="transmembrane region" description="Helical" evidence="8">
    <location>
        <begin position="274"/>
        <end position="292"/>
    </location>
</feature>
<keyword evidence="6" id="KW-0813">Transport</keyword>
<evidence type="ECO:0000256" key="8">
    <source>
        <dbReference type="SAM" id="Phobius"/>
    </source>
</evidence>
<keyword evidence="3" id="KW-0249">Electron transport</keyword>
<feature type="transmembrane region" description="Helical" evidence="8">
    <location>
        <begin position="241"/>
        <end position="267"/>
    </location>
</feature>
<evidence type="ECO:0000259" key="11">
    <source>
        <dbReference type="Pfam" id="PF08030"/>
    </source>
</evidence>
<evidence type="ECO:0000313" key="12">
    <source>
        <dbReference type="EMBL" id="KAK3673874.1"/>
    </source>
</evidence>
<feature type="transmembrane region" description="Helical" evidence="8">
    <location>
        <begin position="55"/>
        <end position="77"/>
    </location>
</feature>
<dbReference type="PANTHER" id="PTHR11972:SF69">
    <property type="entry name" value="FERRIC REDUCTION OXIDASE 6-RELATED"/>
    <property type="match status" value="1"/>
</dbReference>
<dbReference type="Pfam" id="PF08022">
    <property type="entry name" value="FAD_binding_8"/>
    <property type="match status" value="1"/>
</dbReference>
<sequence length="605" mass="66757">MASLVGSKGQQVLYLCLIATLLIVCAAFTIGITFAPCHSSLCVEQLNPLQTRIHIGVYYALLTSIGLCMAAKTYLSLVRRFMDTYIWDGVIPVTGKRVSIGGLLLMLWILATTFASCAYWLPAERDWWYHRGAFVSWTPKVLSLVAWTGVTGHWCDIWIGLVMIPVGRNSIIGKAFSLHTSTLLYAHKVLAYGLFLGTLVHGITYYVFVASLVSASATVQNEFVVDNPTVSVTEAAAQGPISYLVLPTGVFAFVLLVAVTITSLPILRRKSFNTFYFVHIILVVIILVFACLHASTNFYFLLPGLLLWVADWVWRLRNSLTNKVEAVVENAGNGWTRVTLPPKRLETASSGEKGTSIMSPAFEISVLSTYYINFPRVSKLQIHPFTAASAGSAETGPVLLFRRGPERKKARRTQKEFTWALAAAAGDIPEVPSSIEVRIEGPYSPAVPELRRSNHLLLIVGGTGITGAISIANWWADNYGSRTDQSRSLRLLWSVRTEDEVHLREIQDLRITMAVFRNMEIAIHVSGHQGRLQPGNELSEFLATRAGPHIDAWVYVSGPDGLLAAAEAACVGQAKRLRHGTRSESNGETNTTIIGFRWYIARWSL</sequence>
<dbReference type="CDD" id="cd06186">
    <property type="entry name" value="NOX_Duox_like_FAD_NADP"/>
    <property type="match status" value="1"/>
</dbReference>
<dbReference type="SFLD" id="SFLDG01168">
    <property type="entry name" value="Ferric_reductase_subgroup_(FRE"/>
    <property type="match status" value="1"/>
</dbReference>
<feature type="domain" description="Ferric reductase NAD binding" evidence="11">
    <location>
        <begin position="454"/>
        <end position="529"/>
    </location>
</feature>
<feature type="transmembrane region" description="Helical" evidence="8">
    <location>
        <begin position="141"/>
        <end position="164"/>
    </location>
</feature>
<evidence type="ECO:0000256" key="2">
    <source>
        <dbReference type="ARBA" id="ARBA00022692"/>
    </source>
</evidence>
<evidence type="ECO:0000313" key="13">
    <source>
        <dbReference type="Proteomes" id="UP001274830"/>
    </source>
</evidence>
<evidence type="ECO:0000256" key="7">
    <source>
        <dbReference type="ARBA" id="ARBA00023136"/>
    </source>
</evidence>
<dbReference type="SFLD" id="SFLDS00052">
    <property type="entry name" value="Ferric_Reductase_Domain"/>
    <property type="match status" value="1"/>
</dbReference>
<dbReference type="GO" id="GO:0006811">
    <property type="term" value="P:monoatomic ion transport"/>
    <property type="evidence" value="ECO:0007669"/>
    <property type="project" value="UniProtKB-KW"/>
</dbReference>
<feature type="domain" description="FAD-binding 8" evidence="10">
    <location>
        <begin position="366"/>
        <end position="446"/>
    </location>
</feature>
<feature type="transmembrane region" description="Helical" evidence="8">
    <location>
        <begin position="185"/>
        <end position="208"/>
    </location>
</feature>
<keyword evidence="2 8" id="KW-0812">Transmembrane</keyword>
<comment type="subcellular location">
    <subcellularLocation>
        <location evidence="1">Membrane</location>
        <topology evidence="1">Multi-pass membrane protein</topology>
    </subcellularLocation>
</comment>
<feature type="domain" description="Ferric oxidoreductase" evidence="9">
    <location>
        <begin position="155"/>
        <end position="289"/>
    </location>
</feature>
<keyword evidence="13" id="KW-1185">Reference proteome</keyword>
<dbReference type="EMBL" id="JAUTXT010000022">
    <property type="protein sequence ID" value="KAK3673874.1"/>
    <property type="molecule type" value="Genomic_DNA"/>
</dbReference>
<feature type="transmembrane region" description="Helical" evidence="8">
    <location>
        <begin position="12"/>
        <end position="35"/>
    </location>
</feature>
<evidence type="ECO:0000259" key="9">
    <source>
        <dbReference type="Pfam" id="PF01794"/>
    </source>
</evidence>
<proteinExistence type="predicted"/>
<name>A0AAE0WLG5_9PEZI</name>
<dbReference type="Proteomes" id="UP001274830">
    <property type="component" value="Unassembled WGS sequence"/>
</dbReference>
<evidence type="ECO:0000259" key="10">
    <source>
        <dbReference type="Pfam" id="PF08022"/>
    </source>
</evidence>
<evidence type="ECO:0000256" key="4">
    <source>
        <dbReference type="ARBA" id="ARBA00022989"/>
    </source>
</evidence>
<dbReference type="InterPro" id="IPR050369">
    <property type="entry name" value="RBOH/FRE"/>
</dbReference>
<dbReference type="PANTHER" id="PTHR11972">
    <property type="entry name" value="NADPH OXIDASE"/>
    <property type="match status" value="1"/>
</dbReference>
<dbReference type="GO" id="GO:0005886">
    <property type="term" value="C:plasma membrane"/>
    <property type="evidence" value="ECO:0007669"/>
    <property type="project" value="TreeGrafter"/>
</dbReference>
<evidence type="ECO:0000256" key="3">
    <source>
        <dbReference type="ARBA" id="ARBA00022982"/>
    </source>
</evidence>
<dbReference type="AlphaFoldDB" id="A0AAE0WLG5"/>
<dbReference type="InterPro" id="IPR039261">
    <property type="entry name" value="FNR_nucleotide-bd"/>
</dbReference>
<dbReference type="InterPro" id="IPR013112">
    <property type="entry name" value="FAD-bd_8"/>
</dbReference>
<reference evidence="12" key="1">
    <citation type="submission" date="2023-07" db="EMBL/GenBank/DDBJ databases">
        <title>Black Yeasts Isolated from many extreme environments.</title>
        <authorList>
            <person name="Coleine C."/>
            <person name="Stajich J.E."/>
            <person name="Selbmann L."/>
        </authorList>
    </citation>
    <scope>NUCLEOTIDE SEQUENCE</scope>
    <source>
        <strain evidence="12">CCFEE 5485</strain>
    </source>
</reference>
<accession>A0AAE0WLG5</accession>
<comment type="caution">
    <text evidence="12">The sequence shown here is derived from an EMBL/GenBank/DDBJ whole genome shotgun (WGS) entry which is preliminary data.</text>
</comment>
<evidence type="ECO:0000256" key="1">
    <source>
        <dbReference type="ARBA" id="ARBA00004141"/>
    </source>
</evidence>
<keyword evidence="4 8" id="KW-1133">Transmembrane helix</keyword>
<dbReference type="SUPFAM" id="SSF52343">
    <property type="entry name" value="Ferredoxin reductase-like, C-terminal NADP-linked domain"/>
    <property type="match status" value="1"/>
</dbReference>
<dbReference type="InterPro" id="IPR013121">
    <property type="entry name" value="Fe_red_NAD-bd_6"/>
</dbReference>
<keyword evidence="7 8" id="KW-0472">Membrane</keyword>
<evidence type="ECO:0000256" key="6">
    <source>
        <dbReference type="ARBA" id="ARBA00023065"/>
    </source>
</evidence>
<dbReference type="InterPro" id="IPR013130">
    <property type="entry name" value="Fe3_Rdtase_TM_dom"/>
</dbReference>
<dbReference type="GO" id="GO:0016491">
    <property type="term" value="F:oxidoreductase activity"/>
    <property type="evidence" value="ECO:0007669"/>
    <property type="project" value="UniProtKB-KW"/>
</dbReference>
<dbReference type="Pfam" id="PF01794">
    <property type="entry name" value="Ferric_reduct"/>
    <property type="match status" value="1"/>
</dbReference>
<organism evidence="12 13">
    <name type="scientific">Recurvomyces mirabilis</name>
    <dbReference type="NCBI Taxonomy" id="574656"/>
    <lineage>
        <taxon>Eukaryota</taxon>
        <taxon>Fungi</taxon>
        <taxon>Dikarya</taxon>
        <taxon>Ascomycota</taxon>
        <taxon>Pezizomycotina</taxon>
        <taxon>Dothideomycetes</taxon>
        <taxon>Dothideomycetidae</taxon>
        <taxon>Mycosphaerellales</taxon>
        <taxon>Teratosphaeriaceae</taxon>
        <taxon>Recurvomyces</taxon>
    </lineage>
</organism>
<gene>
    <name evidence="12" type="ORF">LTR78_006076</name>
</gene>
<dbReference type="Gene3D" id="3.40.50.80">
    <property type="entry name" value="Nucleotide-binding domain of ferredoxin-NADP reductase (FNR) module"/>
    <property type="match status" value="1"/>
</dbReference>
<keyword evidence="5" id="KW-0560">Oxidoreductase</keyword>
<protein>
    <submittedName>
        <fullName evidence="12">Uncharacterized protein</fullName>
    </submittedName>
</protein>
<keyword evidence="6" id="KW-0406">Ion transport</keyword>